<sequence>MRLVMIGSGYVGLVSGACFADFGHDVVCVDKVEAKIDALRNGVMPIYEPGLAEIVQNNVSSGRLKFSLDLADAVQDADVVFIAVGTPSRRGDGHADLAYVYAAAEEVARAATGYTVVVTKSTVPVGTGDEVERIVKRVNPDADIEVVSNPEFLREGAAISDFKRPDRIVIGTDSERAADVMRAVYRPLYLNEAPILVCERRTSELIKYAGNAFLAMKITFINEIADLCEKVGADVQKVAKGIGLDKRIGDKFLHAGPGYGGSCFPKDTLALVKTAQDNDISLGLIEATVNFNDKRKRAMARKVVAACNGSVRDKKIAVLGLTFKPNTDDMREAPSLSIIQALQDAGAIVHAHDPEGMEAARSFLGNVTYGASAYDIAEGADALVIVTEWDVFRALDFPRLKELMKSPVLVDLRNVYRDSEVTPHGFSYVGVGR</sequence>
<dbReference type="InterPro" id="IPR028357">
    <property type="entry name" value="UDPglc_DH_bac"/>
</dbReference>
<dbReference type="Gene3D" id="3.40.50.720">
    <property type="entry name" value="NAD(P)-binding Rossmann-like Domain"/>
    <property type="match status" value="2"/>
</dbReference>
<dbReference type="InterPro" id="IPR001732">
    <property type="entry name" value="UDP-Glc/GDP-Man_DH_N"/>
</dbReference>
<dbReference type="GO" id="GO:0000271">
    <property type="term" value="P:polysaccharide biosynthetic process"/>
    <property type="evidence" value="ECO:0007669"/>
    <property type="project" value="InterPro"/>
</dbReference>
<evidence type="ECO:0000256" key="7">
    <source>
        <dbReference type="ARBA" id="ARBA00047473"/>
    </source>
</evidence>
<dbReference type="GO" id="GO:0003979">
    <property type="term" value="F:UDP-glucose 6-dehydrogenase activity"/>
    <property type="evidence" value="ECO:0007669"/>
    <property type="project" value="UniProtKB-EC"/>
</dbReference>
<evidence type="ECO:0000256" key="11">
    <source>
        <dbReference type="PIRSR" id="PIRSR500134-3"/>
    </source>
</evidence>
<gene>
    <name evidence="13" type="ORF">JJB09_14625</name>
</gene>
<dbReference type="InterPro" id="IPR014026">
    <property type="entry name" value="UDP-Glc/GDP-Man_DH_dimer"/>
</dbReference>
<dbReference type="SUPFAM" id="SSF51735">
    <property type="entry name" value="NAD(P)-binding Rossmann-fold domains"/>
    <property type="match status" value="1"/>
</dbReference>
<feature type="binding site" evidence="11">
    <location>
        <position position="122"/>
    </location>
    <ligand>
        <name>NAD(+)</name>
        <dbReference type="ChEBI" id="CHEBI:57540"/>
    </ligand>
</feature>
<dbReference type="Proteomes" id="UP000633219">
    <property type="component" value="Unassembled WGS sequence"/>
</dbReference>
<feature type="binding site" evidence="11">
    <location>
        <position position="30"/>
    </location>
    <ligand>
        <name>NAD(+)</name>
        <dbReference type="ChEBI" id="CHEBI:57540"/>
    </ligand>
</feature>
<dbReference type="PROSITE" id="PS51257">
    <property type="entry name" value="PROKAR_LIPOPROTEIN"/>
    <property type="match status" value="1"/>
</dbReference>
<dbReference type="PANTHER" id="PTHR43750:SF3">
    <property type="entry name" value="UDP-GLUCOSE 6-DEHYDROGENASE TUAD"/>
    <property type="match status" value="1"/>
</dbReference>
<dbReference type="EC" id="1.1.1.22" evidence="3 8"/>
<dbReference type="RefSeq" id="WP_201659439.1">
    <property type="nucleotide sequence ID" value="NZ_JAEQNC010000007.1"/>
</dbReference>
<feature type="active site" description="Nucleophile" evidence="9">
    <location>
        <position position="263"/>
    </location>
</feature>
<feature type="binding site" evidence="11">
    <location>
        <position position="35"/>
    </location>
    <ligand>
        <name>NAD(+)</name>
        <dbReference type="ChEBI" id="CHEBI:57540"/>
    </ligand>
</feature>
<feature type="binding site" evidence="10">
    <location>
        <position position="324"/>
    </location>
    <ligand>
        <name>substrate</name>
    </ligand>
</feature>
<keyword evidence="14" id="KW-1185">Reference proteome</keyword>
<dbReference type="GO" id="GO:0051287">
    <property type="term" value="F:NAD binding"/>
    <property type="evidence" value="ECO:0007669"/>
    <property type="project" value="InterPro"/>
</dbReference>
<dbReference type="PIRSF" id="PIRSF000124">
    <property type="entry name" value="UDPglc_GDPman_dh"/>
    <property type="match status" value="1"/>
</dbReference>
<feature type="binding site" evidence="10">
    <location>
        <begin position="252"/>
        <end position="256"/>
    </location>
    <ligand>
        <name>substrate</name>
    </ligand>
</feature>
<dbReference type="InterPro" id="IPR017476">
    <property type="entry name" value="UDP-Glc/GDP-Man"/>
</dbReference>
<evidence type="ECO:0000256" key="5">
    <source>
        <dbReference type="ARBA" id="ARBA00023002"/>
    </source>
</evidence>
<evidence type="ECO:0000256" key="10">
    <source>
        <dbReference type="PIRSR" id="PIRSR500134-2"/>
    </source>
</evidence>
<evidence type="ECO:0000256" key="4">
    <source>
        <dbReference type="ARBA" id="ARBA00015132"/>
    </source>
</evidence>
<evidence type="ECO:0000256" key="3">
    <source>
        <dbReference type="ARBA" id="ARBA00012954"/>
    </source>
</evidence>
<comment type="similarity">
    <text evidence="2 8">Belongs to the UDP-glucose/GDP-mannose dehydrogenase family.</text>
</comment>
<dbReference type="Pfam" id="PF03720">
    <property type="entry name" value="UDPG_MGDP_dh_C"/>
    <property type="match status" value="1"/>
</dbReference>
<feature type="binding site" evidence="11">
    <location>
        <position position="266"/>
    </location>
    <ligand>
        <name>NAD(+)</name>
        <dbReference type="ChEBI" id="CHEBI:57540"/>
    </ligand>
</feature>
<evidence type="ECO:0000256" key="6">
    <source>
        <dbReference type="ARBA" id="ARBA00023027"/>
    </source>
</evidence>
<dbReference type="PIRSF" id="PIRSF500134">
    <property type="entry name" value="UDPglc_DH_bac"/>
    <property type="match status" value="1"/>
</dbReference>
<dbReference type="SUPFAM" id="SSF48179">
    <property type="entry name" value="6-phosphogluconate dehydrogenase C-terminal domain-like"/>
    <property type="match status" value="1"/>
</dbReference>
<dbReference type="Gene3D" id="1.20.5.100">
    <property type="entry name" value="Cytochrome c1, transmembrane anchor, C-terminal"/>
    <property type="match status" value="1"/>
</dbReference>
<dbReference type="NCBIfam" id="TIGR03026">
    <property type="entry name" value="NDP-sugDHase"/>
    <property type="match status" value="1"/>
</dbReference>
<dbReference type="SUPFAM" id="SSF52413">
    <property type="entry name" value="UDP-glucose/GDP-mannose dehydrogenase C-terminal domain"/>
    <property type="match status" value="1"/>
</dbReference>
<evidence type="ECO:0000259" key="12">
    <source>
        <dbReference type="SMART" id="SM00984"/>
    </source>
</evidence>
<comment type="pathway">
    <text evidence="1">Nucleotide-sugar biosynthesis; UDP-alpha-D-glucuronate biosynthesis; UDP-alpha-D-glucuronate from UDP-alpha-D-glucose: step 1/1.</text>
</comment>
<dbReference type="InterPro" id="IPR036291">
    <property type="entry name" value="NAD(P)-bd_dom_sf"/>
</dbReference>
<reference evidence="13" key="1">
    <citation type="submission" date="2021-01" db="EMBL/GenBank/DDBJ databases">
        <title>Rhizobium sp. strain KVB221 16S ribosomal RNA gene Genome sequencing and assembly.</title>
        <authorList>
            <person name="Kang M."/>
        </authorList>
    </citation>
    <scope>NUCLEOTIDE SEQUENCE</scope>
    <source>
        <strain evidence="13">KVB221</strain>
    </source>
</reference>
<evidence type="ECO:0000313" key="13">
    <source>
        <dbReference type="EMBL" id="MBL0373269.1"/>
    </source>
</evidence>
<feature type="binding site" evidence="11">
    <location>
        <position position="331"/>
    </location>
    <ligand>
        <name>NAD(+)</name>
        <dbReference type="ChEBI" id="CHEBI:57540"/>
    </ligand>
</feature>
<proteinExistence type="inferred from homology"/>
<evidence type="ECO:0000256" key="2">
    <source>
        <dbReference type="ARBA" id="ARBA00006601"/>
    </source>
</evidence>
<evidence type="ECO:0000256" key="9">
    <source>
        <dbReference type="PIRSR" id="PIRSR500134-1"/>
    </source>
</evidence>
<dbReference type="PANTHER" id="PTHR43750">
    <property type="entry name" value="UDP-GLUCOSE 6-DEHYDROGENASE TUAD"/>
    <property type="match status" value="1"/>
</dbReference>
<organism evidence="13 14">
    <name type="scientific">Rhizobium setariae</name>
    <dbReference type="NCBI Taxonomy" id="2801340"/>
    <lineage>
        <taxon>Bacteria</taxon>
        <taxon>Pseudomonadati</taxon>
        <taxon>Pseudomonadota</taxon>
        <taxon>Alphaproteobacteria</taxon>
        <taxon>Hyphomicrobiales</taxon>
        <taxon>Rhizobiaceae</taxon>
        <taxon>Rhizobium/Agrobacterium group</taxon>
        <taxon>Rhizobium</taxon>
    </lineage>
</organism>
<dbReference type="Pfam" id="PF00984">
    <property type="entry name" value="UDPG_MGDP_dh"/>
    <property type="match status" value="1"/>
</dbReference>
<evidence type="ECO:0000313" key="14">
    <source>
        <dbReference type="Proteomes" id="UP000633219"/>
    </source>
</evidence>
<feature type="binding site" evidence="10">
    <location>
        <position position="207"/>
    </location>
    <ligand>
        <name>substrate</name>
    </ligand>
</feature>
<dbReference type="EMBL" id="JAEQNC010000007">
    <property type="protein sequence ID" value="MBL0373269.1"/>
    <property type="molecule type" value="Genomic_DNA"/>
</dbReference>
<accession>A0A937CPJ4</accession>
<feature type="binding site" evidence="11">
    <location>
        <position position="86"/>
    </location>
    <ligand>
        <name>NAD(+)</name>
        <dbReference type="ChEBI" id="CHEBI:57540"/>
    </ligand>
</feature>
<protein>
    <recommendedName>
        <fullName evidence="4 8">UDP-glucose 6-dehydrogenase</fullName>
        <ecNumber evidence="3 8">1.1.1.22</ecNumber>
    </recommendedName>
</protein>
<dbReference type="SMART" id="SM00984">
    <property type="entry name" value="UDPG_MGDP_dh_C"/>
    <property type="match status" value="1"/>
</dbReference>
<dbReference type="InterPro" id="IPR008927">
    <property type="entry name" value="6-PGluconate_DH-like_C_sf"/>
</dbReference>
<comment type="catalytic activity">
    <reaction evidence="7 8">
        <text>UDP-alpha-D-glucose + 2 NAD(+) + H2O = UDP-alpha-D-glucuronate + 2 NADH + 3 H(+)</text>
        <dbReference type="Rhea" id="RHEA:23596"/>
        <dbReference type="ChEBI" id="CHEBI:15377"/>
        <dbReference type="ChEBI" id="CHEBI:15378"/>
        <dbReference type="ChEBI" id="CHEBI:57540"/>
        <dbReference type="ChEBI" id="CHEBI:57945"/>
        <dbReference type="ChEBI" id="CHEBI:58052"/>
        <dbReference type="ChEBI" id="CHEBI:58885"/>
        <dbReference type="EC" id="1.1.1.22"/>
    </reaction>
</comment>
<keyword evidence="5 8" id="KW-0560">Oxidoreductase</keyword>
<dbReference type="AlphaFoldDB" id="A0A937CPJ4"/>
<dbReference type="InterPro" id="IPR014027">
    <property type="entry name" value="UDP-Glc/GDP-Man_DH_C"/>
</dbReference>
<evidence type="ECO:0000256" key="8">
    <source>
        <dbReference type="PIRNR" id="PIRNR000124"/>
    </source>
</evidence>
<dbReference type="Pfam" id="PF03721">
    <property type="entry name" value="UDPG_MGDP_dh_N"/>
    <property type="match status" value="1"/>
</dbReference>
<feature type="domain" description="UDP-glucose/GDP-mannose dehydrogenase C-terminal" evidence="12">
    <location>
        <begin position="317"/>
        <end position="418"/>
    </location>
</feature>
<keyword evidence="6 8" id="KW-0520">NAD</keyword>
<feature type="binding site" evidence="10">
    <location>
        <position position="260"/>
    </location>
    <ligand>
        <name>substrate</name>
    </ligand>
</feature>
<name>A0A937CPJ4_9HYPH</name>
<feature type="binding site" evidence="11">
    <location>
        <position position="155"/>
    </location>
    <ligand>
        <name>NAD(+)</name>
        <dbReference type="ChEBI" id="CHEBI:57540"/>
    </ligand>
</feature>
<comment type="caution">
    <text evidence="13">The sequence shown here is derived from an EMBL/GenBank/DDBJ whole genome shotgun (WGS) entry which is preliminary data.</text>
</comment>
<evidence type="ECO:0000256" key="1">
    <source>
        <dbReference type="ARBA" id="ARBA00004701"/>
    </source>
</evidence>
<dbReference type="InterPro" id="IPR036220">
    <property type="entry name" value="UDP-Glc/GDP-Man_DH_C_sf"/>
</dbReference>
<feature type="binding site" evidence="10">
    <location>
        <begin position="152"/>
        <end position="155"/>
    </location>
    <ligand>
        <name>substrate</name>
    </ligand>
</feature>